<dbReference type="PANTHER" id="PTHR12526:SF629">
    <property type="entry name" value="TEICHURONIC ACID BIOSYNTHESIS GLYCOSYLTRANSFERASE TUAH-RELATED"/>
    <property type="match status" value="1"/>
</dbReference>
<dbReference type="SUPFAM" id="SSF53756">
    <property type="entry name" value="UDP-Glycosyltransferase/glycogen phosphorylase"/>
    <property type="match status" value="1"/>
</dbReference>
<sequence>MKRVGMFVWNTFTNDARVLRECTALAEADYHVDLYCLNDGSLPKMEHHPAGFRILRIDRTPPLETTLRRIRKRNPITLMAGAGLLLLFPWLIPVLLILYVLQKSRFVRYALYNIFGIVRMTRAARKHSYDIMHANDLNTLPQAIFSAKGAKIVYDSHEVQTDRTGYGKGQGLFERHLLRFVNRTIVENETRADYHASLYGERPAVLHNYPFYQEFVPSPRPLHQELGISEDEPILLYQGGIQEGRGLERLIEAMPFIRSGTLLFIGDGKIKTRLQELAAQSPERERIHFLNKVPLDQLPTYTAAATVGFQVLQNVCFNHYSASSNKLFEYMAALVPVVAADLPEIRRVVETEAVGLLVDVESPEAIAVAVNQIVEEDGLRQAMKERTKQARRKYNWDKEKGRLLHVYREMMR</sequence>
<dbReference type="RefSeq" id="WP_282354484.1">
    <property type="nucleotide sequence ID" value="NZ_JASBQV010000003.1"/>
</dbReference>
<organism evidence="5 6">
    <name type="scientific">Exiguobacterium antarcticum</name>
    <dbReference type="NCBI Taxonomy" id="132920"/>
    <lineage>
        <taxon>Bacteria</taxon>
        <taxon>Bacillati</taxon>
        <taxon>Bacillota</taxon>
        <taxon>Bacilli</taxon>
        <taxon>Bacillales</taxon>
        <taxon>Bacillales Family XII. Incertae Sedis</taxon>
        <taxon>Exiguobacterium</taxon>
    </lineage>
</organism>
<evidence type="ECO:0000313" key="6">
    <source>
        <dbReference type="Proteomes" id="UP001243286"/>
    </source>
</evidence>
<feature type="domain" description="Glycosyl transferase family 1" evidence="4">
    <location>
        <begin position="223"/>
        <end position="389"/>
    </location>
</feature>
<name>A0ABT6QZN0_9BACL</name>
<gene>
    <name evidence="5" type="ORF">QK289_03400</name>
</gene>
<keyword evidence="3" id="KW-0812">Transmembrane</keyword>
<reference evidence="5 6" key="1">
    <citation type="submission" date="2023-04" db="EMBL/GenBank/DDBJ databases">
        <title>Antarctic isolates genomes.</title>
        <authorList>
            <person name="Dimov S.G."/>
        </authorList>
    </citation>
    <scope>NUCLEOTIDE SEQUENCE [LARGE SCALE GENOMIC DNA]</scope>
    <source>
        <strain evidence="5 6">AL19</strain>
    </source>
</reference>
<dbReference type="EC" id="2.4.-.-" evidence="5"/>
<dbReference type="Gene3D" id="3.40.50.2000">
    <property type="entry name" value="Glycogen Phosphorylase B"/>
    <property type="match status" value="2"/>
</dbReference>
<dbReference type="PANTHER" id="PTHR12526">
    <property type="entry name" value="GLYCOSYLTRANSFERASE"/>
    <property type="match status" value="1"/>
</dbReference>
<dbReference type="EMBL" id="JASBQV010000003">
    <property type="protein sequence ID" value="MDI3234043.1"/>
    <property type="molecule type" value="Genomic_DNA"/>
</dbReference>
<keyword evidence="2 5" id="KW-0808">Transferase</keyword>
<evidence type="ECO:0000256" key="1">
    <source>
        <dbReference type="ARBA" id="ARBA00022676"/>
    </source>
</evidence>
<evidence type="ECO:0000313" key="5">
    <source>
        <dbReference type="EMBL" id="MDI3234043.1"/>
    </source>
</evidence>
<evidence type="ECO:0000259" key="4">
    <source>
        <dbReference type="Pfam" id="PF00534"/>
    </source>
</evidence>
<feature type="transmembrane region" description="Helical" evidence="3">
    <location>
        <begin position="76"/>
        <end position="101"/>
    </location>
</feature>
<keyword evidence="1 5" id="KW-0328">Glycosyltransferase</keyword>
<dbReference type="InterPro" id="IPR001296">
    <property type="entry name" value="Glyco_trans_1"/>
</dbReference>
<comment type="caution">
    <text evidence="5">The sequence shown here is derived from an EMBL/GenBank/DDBJ whole genome shotgun (WGS) entry which is preliminary data.</text>
</comment>
<dbReference type="Pfam" id="PF00534">
    <property type="entry name" value="Glycos_transf_1"/>
    <property type="match status" value="1"/>
</dbReference>
<dbReference type="GO" id="GO:0016757">
    <property type="term" value="F:glycosyltransferase activity"/>
    <property type="evidence" value="ECO:0007669"/>
    <property type="project" value="UniProtKB-KW"/>
</dbReference>
<accession>A0ABT6QZN0</accession>
<dbReference type="Proteomes" id="UP001243286">
    <property type="component" value="Unassembled WGS sequence"/>
</dbReference>
<proteinExistence type="predicted"/>
<keyword evidence="6" id="KW-1185">Reference proteome</keyword>
<protein>
    <submittedName>
        <fullName evidence="5">Glycosyltransferase</fullName>
        <ecNumber evidence="5">2.4.-.-</ecNumber>
    </submittedName>
</protein>
<evidence type="ECO:0000256" key="2">
    <source>
        <dbReference type="ARBA" id="ARBA00022679"/>
    </source>
</evidence>
<evidence type="ECO:0000256" key="3">
    <source>
        <dbReference type="SAM" id="Phobius"/>
    </source>
</evidence>
<keyword evidence="3" id="KW-1133">Transmembrane helix</keyword>
<keyword evidence="3" id="KW-0472">Membrane</keyword>